<dbReference type="AlphaFoldDB" id="A0A0F9CM18"/>
<comment type="caution">
    <text evidence="1">The sequence shown here is derived from an EMBL/GenBank/DDBJ whole genome shotgun (WGS) entry which is preliminary data.</text>
</comment>
<dbReference type="EMBL" id="LAZR01032681">
    <property type="protein sequence ID" value="KKL50219.1"/>
    <property type="molecule type" value="Genomic_DNA"/>
</dbReference>
<name>A0A0F9CM18_9ZZZZ</name>
<organism evidence="1">
    <name type="scientific">marine sediment metagenome</name>
    <dbReference type="NCBI Taxonomy" id="412755"/>
    <lineage>
        <taxon>unclassified sequences</taxon>
        <taxon>metagenomes</taxon>
        <taxon>ecological metagenomes</taxon>
    </lineage>
</organism>
<accession>A0A0F9CM18</accession>
<sequence>MATNPTGALTFEDLIIEVAIKLGVAYYGAAGDKEAQVPIDVHDLSICKRVVNNAIRLFLSDAPPNGWRCQHPVASLTMWASVA</sequence>
<feature type="non-terminal residue" evidence="1">
    <location>
        <position position="83"/>
    </location>
</feature>
<proteinExistence type="predicted"/>
<protein>
    <submittedName>
        <fullName evidence="1">Uncharacterized protein</fullName>
    </submittedName>
</protein>
<evidence type="ECO:0000313" key="1">
    <source>
        <dbReference type="EMBL" id="KKL50219.1"/>
    </source>
</evidence>
<reference evidence="1" key="1">
    <citation type="journal article" date="2015" name="Nature">
        <title>Complex archaea that bridge the gap between prokaryotes and eukaryotes.</title>
        <authorList>
            <person name="Spang A."/>
            <person name="Saw J.H."/>
            <person name="Jorgensen S.L."/>
            <person name="Zaremba-Niedzwiedzka K."/>
            <person name="Martijn J."/>
            <person name="Lind A.E."/>
            <person name="van Eijk R."/>
            <person name="Schleper C."/>
            <person name="Guy L."/>
            <person name="Ettema T.J."/>
        </authorList>
    </citation>
    <scope>NUCLEOTIDE SEQUENCE</scope>
</reference>
<gene>
    <name evidence="1" type="ORF">LCGC14_2307650</name>
</gene>